<evidence type="ECO:0000313" key="1">
    <source>
        <dbReference type="EMBL" id="KAK8194399.1"/>
    </source>
</evidence>
<sequence length="442" mass="47122">MANAPVGGRAFALPFTRAADPNVELTEKEMRMPLANKVPDHLRNHFIAMCGEYVGTVLFLFFALSGTQVANNIPSSSGLTVAQTGSNPQQLQYIALCFGFSLAVNAWVFFRISGGLFNPAVTFGMCLIGALPWVRGVLLFVTQILGGLTAAALVSCMFPGALTVTTALGGNTSVVQGLFIEMFLTAQLVFTIFMLAAEKHKGTFIAPVGIGLSLFIAELTGVYFTGGSLNPARSFGPAVVIKSFHGYHWIYWVGPILGSIVAAGFYKFIKILEYETANPDQDSSHAAKMSQKKEHLLAAGLNEVDAHDIAIYLAKQQSVGEMGGVNGSIFANGQGRKFQEADGQGMYGTDFRRSTTGNSEGTLVQAPAPAGTIAPNAVERFQQREGIPRQNSGSGSGRVESPGMASHDDIYAPLQNGQSEALGHMVRHEPRSRFARTESSGV</sequence>
<evidence type="ECO:0000313" key="2">
    <source>
        <dbReference type="Proteomes" id="UP001320706"/>
    </source>
</evidence>
<dbReference type="Proteomes" id="UP001320706">
    <property type="component" value="Unassembled WGS sequence"/>
</dbReference>
<comment type="caution">
    <text evidence="1">The sequence shown here is derived from an EMBL/GenBank/DDBJ whole genome shotgun (WGS) entry which is preliminary data.</text>
</comment>
<keyword evidence="2" id="KW-1185">Reference proteome</keyword>
<name>A0ACC3S3K9_9PEZI</name>
<organism evidence="1 2">
    <name type="scientific">Zalaria obscura</name>
    <dbReference type="NCBI Taxonomy" id="2024903"/>
    <lineage>
        <taxon>Eukaryota</taxon>
        <taxon>Fungi</taxon>
        <taxon>Dikarya</taxon>
        <taxon>Ascomycota</taxon>
        <taxon>Pezizomycotina</taxon>
        <taxon>Dothideomycetes</taxon>
        <taxon>Dothideomycetidae</taxon>
        <taxon>Dothideales</taxon>
        <taxon>Zalariaceae</taxon>
        <taxon>Zalaria</taxon>
    </lineage>
</organism>
<dbReference type="EMBL" id="JAMKPW020000043">
    <property type="protein sequence ID" value="KAK8194399.1"/>
    <property type="molecule type" value="Genomic_DNA"/>
</dbReference>
<accession>A0ACC3S3K9</accession>
<gene>
    <name evidence="1" type="primary">AQY1_2</name>
    <name evidence="1" type="ORF">M8818_007589</name>
</gene>
<protein>
    <submittedName>
        <fullName evidence="1">Aquaporin-1</fullName>
    </submittedName>
</protein>
<reference evidence="1" key="1">
    <citation type="submission" date="2024-02" db="EMBL/GenBank/DDBJ databases">
        <title>Metagenome Assembled Genome of Zalaria obscura JY119.</title>
        <authorList>
            <person name="Vighnesh L."/>
            <person name="Jagadeeshwari U."/>
            <person name="Venkata Ramana C."/>
            <person name="Sasikala C."/>
        </authorList>
    </citation>
    <scope>NUCLEOTIDE SEQUENCE</scope>
    <source>
        <strain evidence="1">JY119</strain>
    </source>
</reference>
<proteinExistence type="predicted"/>